<evidence type="ECO:0000313" key="1">
    <source>
        <dbReference type="EMBL" id="KAJ0087957.1"/>
    </source>
</evidence>
<comment type="caution">
    <text evidence="1">The sequence shown here is derived from an EMBL/GenBank/DDBJ whole genome shotgun (WGS) entry which is preliminary data.</text>
</comment>
<protein>
    <submittedName>
        <fullName evidence="1">Uncharacterized protein</fullName>
    </submittedName>
</protein>
<organism evidence="1 2">
    <name type="scientific">Pistacia atlantica</name>
    <dbReference type="NCBI Taxonomy" id="434234"/>
    <lineage>
        <taxon>Eukaryota</taxon>
        <taxon>Viridiplantae</taxon>
        <taxon>Streptophyta</taxon>
        <taxon>Embryophyta</taxon>
        <taxon>Tracheophyta</taxon>
        <taxon>Spermatophyta</taxon>
        <taxon>Magnoliopsida</taxon>
        <taxon>eudicotyledons</taxon>
        <taxon>Gunneridae</taxon>
        <taxon>Pentapetalae</taxon>
        <taxon>rosids</taxon>
        <taxon>malvids</taxon>
        <taxon>Sapindales</taxon>
        <taxon>Anacardiaceae</taxon>
        <taxon>Pistacia</taxon>
    </lineage>
</organism>
<proteinExistence type="predicted"/>
<name>A0ACC1AMR8_9ROSI</name>
<reference evidence="2" key="1">
    <citation type="journal article" date="2023" name="G3 (Bethesda)">
        <title>Genome assembly and association tests identify interacting loci associated with vigor, precocity, and sex in interspecific pistachio rootstocks.</title>
        <authorList>
            <person name="Palmer W."/>
            <person name="Jacygrad E."/>
            <person name="Sagayaradj S."/>
            <person name="Cavanaugh K."/>
            <person name="Han R."/>
            <person name="Bertier L."/>
            <person name="Beede B."/>
            <person name="Kafkas S."/>
            <person name="Golino D."/>
            <person name="Preece J."/>
            <person name="Michelmore R."/>
        </authorList>
    </citation>
    <scope>NUCLEOTIDE SEQUENCE [LARGE SCALE GENOMIC DNA]</scope>
</reference>
<sequence length="48" mass="5289">MNNTKTKPTTCTKQPTDVKLCPFVGPKKMHLTLSAARPKFEDANLKTG</sequence>
<evidence type="ECO:0000313" key="2">
    <source>
        <dbReference type="Proteomes" id="UP001164250"/>
    </source>
</evidence>
<gene>
    <name evidence="1" type="ORF">Patl1_32830</name>
</gene>
<accession>A0ACC1AMR8</accession>
<dbReference type="Proteomes" id="UP001164250">
    <property type="component" value="Chromosome 9"/>
</dbReference>
<dbReference type="EMBL" id="CM047905">
    <property type="protein sequence ID" value="KAJ0087957.1"/>
    <property type="molecule type" value="Genomic_DNA"/>
</dbReference>
<keyword evidence="2" id="KW-1185">Reference proteome</keyword>